<dbReference type="SUPFAM" id="SSF53639">
    <property type="entry name" value="AraD/HMP-PK domain-like"/>
    <property type="match status" value="1"/>
</dbReference>
<dbReference type="EMBL" id="SPRV01000097">
    <property type="protein sequence ID" value="TIC58046.1"/>
    <property type="molecule type" value="Genomic_DNA"/>
</dbReference>
<dbReference type="Proteomes" id="UP000305362">
    <property type="component" value="Unassembled WGS sequence"/>
</dbReference>
<feature type="domain" description="Class II aldolase/adducin N-terminal" evidence="1">
    <location>
        <begin position="1"/>
        <end position="171"/>
    </location>
</feature>
<dbReference type="FunFam" id="3.40.225.10:FF:000009">
    <property type="entry name" value="Class II aldolase/adducin N-terminal"/>
    <property type="match status" value="1"/>
</dbReference>
<dbReference type="Gene3D" id="3.40.225.10">
    <property type="entry name" value="Class II aldolase/adducin N-terminal domain"/>
    <property type="match status" value="1"/>
</dbReference>
<dbReference type="EMBL" id="SPRX01000101">
    <property type="protein sequence ID" value="TIC61365.1"/>
    <property type="molecule type" value="Genomic_DNA"/>
</dbReference>
<comment type="caution">
    <text evidence="3">The sequence shown here is derived from an EMBL/GenBank/DDBJ whole genome shotgun (WGS) entry which is preliminary data.</text>
</comment>
<dbReference type="GO" id="GO:0005856">
    <property type="term" value="C:cytoskeleton"/>
    <property type="evidence" value="ECO:0007669"/>
    <property type="project" value="TreeGrafter"/>
</dbReference>
<dbReference type="InterPro" id="IPR001303">
    <property type="entry name" value="Aldolase_II/adducin_N"/>
</dbReference>
<evidence type="ECO:0000313" key="5">
    <source>
        <dbReference type="Proteomes" id="UP000310708"/>
    </source>
</evidence>
<dbReference type="PANTHER" id="PTHR10672:SF39">
    <property type="entry name" value="CLASS II ALDOLASE_ADDUCIN N-TERMINAL DOMAIN-CONTAINING PROTEIN"/>
    <property type="match status" value="1"/>
</dbReference>
<dbReference type="GO" id="GO:0051015">
    <property type="term" value="F:actin filament binding"/>
    <property type="evidence" value="ECO:0007669"/>
    <property type="project" value="TreeGrafter"/>
</dbReference>
<reference evidence="4 5" key="1">
    <citation type="submission" date="2019-03" db="EMBL/GenBank/DDBJ databases">
        <title>Sequencing 25 genomes of Wallemia mellicola.</title>
        <authorList>
            <person name="Gostincar C."/>
        </authorList>
    </citation>
    <scope>NUCLEOTIDE SEQUENCE [LARGE SCALE GENOMIC DNA]</scope>
    <source>
        <strain evidence="2 4">EXF-1277</strain>
        <strain evidence="3 5">EXF-757</strain>
    </source>
</reference>
<dbReference type="AlphaFoldDB" id="A0A4T0LCB7"/>
<protein>
    <submittedName>
        <fullName evidence="3">Arad-like aldolase/epimerase</fullName>
    </submittedName>
</protein>
<evidence type="ECO:0000313" key="2">
    <source>
        <dbReference type="EMBL" id="TIC58046.1"/>
    </source>
</evidence>
<evidence type="ECO:0000313" key="3">
    <source>
        <dbReference type="EMBL" id="TIC61365.1"/>
    </source>
</evidence>
<dbReference type="Proteomes" id="UP000310708">
    <property type="component" value="Unassembled WGS sequence"/>
</dbReference>
<sequence length="226" mass="25027">MEEGASGHLTVRDCIDSNTFWVNPFGVPFEMMTASDLLRIDHSGRIVEGGKPDCQYYNSAAYVIHAAVHHARPDANAVCHSHSHYTKAFSAFGRKLDMISQDACIFYNDHAVYDDFGGVVLKGEESAAIVDALKSNKALFMVNHGALTVGETIESAAFWFYSLEKQCQVQLTIDSASTGRGWKPRIISTDSAQFTYDNTADEDSGRFEGECLFKSVEYRCNSAHKE</sequence>
<dbReference type="OrthoDB" id="3238794at2759"/>
<gene>
    <name evidence="3" type="ORF">E3Q01_04369</name>
    <name evidence="2" type="ORF">E3Q03_04340</name>
</gene>
<accession>A0A4T0LCB7</accession>
<organism evidence="3 5">
    <name type="scientific">Wallemia mellicola</name>
    <dbReference type="NCBI Taxonomy" id="1708541"/>
    <lineage>
        <taxon>Eukaryota</taxon>
        <taxon>Fungi</taxon>
        <taxon>Dikarya</taxon>
        <taxon>Basidiomycota</taxon>
        <taxon>Wallemiomycotina</taxon>
        <taxon>Wallemiomycetes</taxon>
        <taxon>Wallemiales</taxon>
        <taxon>Wallemiaceae</taxon>
        <taxon>Wallemia</taxon>
    </lineage>
</organism>
<dbReference type="Pfam" id="PF00596">
    <property type="entry name" value="Aldolase_II"/>
    <property type="match status" value="1"/>
</dbReference>
<dbReference type="PANTHER" id="PTHR10672">
    <property type="entry name" value="ADDUCIN"/>
    <property type="match status" value="1"/>
</dbReference>
<dbReference type="NCBIfam" id="NF004855">
    <property type="entry name" value="PRK06208.1"/>
    <property type="match status" value="1"/>
</dbReference>
<dbReference type="SMART" id="SM01007">
    <property type="entry name" value="Aldolase_II"/>
    <property type="match status" value="1"/>
</dbReference>
<proteinExistence type="predicted"/>
<name>A0A4T0LCB7_9BASI</name>
<dbReference type="InterPro" id="IPR036409">
    <property type="entry name" value="Aldolase_II/adducin_N_sf"/>
</dbReference>
<evidence type="ECO:0000313" key="4">
    <source>
        <dbReference type="Proteomes" id="UP000305362"/>
    </source>
</evidence>
<dbReference type="InterPro" id="IPR051017">
    <property type="entry name" value="Aldolase-II_Adducin_sf"/>
</dbReference>
<evidence type="ECO:0000259" key="1">
    <source>
        <dbReference type="SMART" id="SM01007"/>
    </source>
</evidence>